<proteinExistence type="inferred from homology"/>
<dbReference type="PANTHER" id="PTHR46577:SF1">
    <property type="entry name" value="HTH-TYPE TRANSCRIPTIONAL REGULATORY PROTEIN GABR"/>
    <property type="match status" value="1"/>
</dbReference>
<dbReference type="EMBL" id="SOBG01000004">
    <property type="protein sequence ID" value="TDT70570.1"/>
    <property type="molecule type" value="Genomic_DNA"/>
</dbReference>
<gene>
    <name evidence="7" type="ORF">EV215_1117</name>
</gene>
<reference evidence="7 8" key="1">
    <citation type="submission" date="2019-03" db="EMBL/GenBank/DDBJ databases">
        <title>Genomic Encyclopedia of Type Strains, Phase IV (KMG-IV): sequencing the most valuable type-strain genomes for metagenomic binning, comparative biology and taxonomic classification.</title>
        <authorList>
            <person name="Goeker M."/>
        </authorList>
    </citation>
    <scope>NUCLEOTIDE SEQUENCE [LARGE SCALE GENOMIC DNA]</scope>
    <source>
        <strain evidence="7 8">DSM 100055</strain>
    </source>
</reference>
<dbReference type="GO" id="GO:0030170">
    <property type="term" value="F:pyridoxal phosphate binding"/>
    <property type="evidence" value="ECO:0007669"/>
    <property type="project" value="InterPro"/>
</dbReference>
<dbReference type="GO" id="GO:0003700">
    <property type="term" value="F:DNA-binding transcription factor activity"/>
    <property type="evidence" value="ECO:0007669"/>
    <property type="project" value="InterPro"/>
</dbReference>
<protein>
    <submittedName>
        <fullName evidence="7">DNA-binding transcriptional MocR family regulator</fullName>
    </submittedName>
</protein>
<keyword evidence="2" id="KW-0663">Pyridoxal phosphate</keyword>
<dbReference type="Pfam" id="PF00392">
    <property type="entry name" value="GntR"/>
    <property type="match status" value="1"/>
</dbReference>
<evidence type="ECO:0000256" key="4">
    <source>
        <dbReference type="ARBA" id="ARBA00023125"/>
    </source>
</evidence>
<dbReference type="RefSeq" id="WP_166667359.1">
    <property type="nucleotide sequence ID" value="NZ_SOBG01000004.1"/>
</dbReference>
<dbReference type="InterPro" id="IPR004839">
    <property type="entry name" value="Aminotransferase_I/II_large"/>
</dbReference>
<evidence type="ECO:0000256" key="1">
    <source>
        <dbReference type="ARBA" id="ARBA00005384"/>
    </source>
</evidence>
<comment type="similarity">
    <text evidence="1">In the C-terminal section; belongs to the class-I pyridoxal-phosphate-dependent aminotransferase family.</text>
</comment>
<dbReference type="Pfam" id="PF00155">
    <property type="entry name" value="Aminotran_1_2"/>
    <property type="match status" value="1"/>
</dbReference>
<dbReference type="SUPFAM" id="SSF46785">
    <property type="entry name" value="Winged helix' DNA-binding domain"/>
    <property type="match status" value="1"/>
</dbReference>
<dbReference type="GO" id="GO:0003677">
    <property type="term" value="F:DNA binding"/>
    <property type="evidence" value="ECO:0007669"/>
    <property type="project" value="UniProtKB-KW"/>
</dbReference>
<evidence type="ECO:0000256" key="3">
    <source>
        <dbReference type="ARBA" id="ARBA00023015"/>
    </source>
</evidence>
<dbReference type="CDD" id="cd07377">
    <property type="entry name" value="WHTH_GntR"/>
    <property type="match status" value="1"/>
</dbReference>
<evidence type="ECO:0000259" key="6">
    <source>
        <dbReference type="PROSITE" id="PS50949"/>
    </source>
</evidence>
<dbReference type="Gene3D" id="1.10.10.10">
    <property type="entry name" value="Winged helix-like DNA-binding domain superfamily/Winged helix DNA-binding domain"/>
    <property type="match status" value="1"/>
</dbReference>
<sequence>MNIKINLKNNKKLYVQIFDEIKKRIENGELKSNSKLLSIRTLAKQLNVNPATVMKAYDLLEEKNYIYKITGSGCYVSNEFENIDKNVEIDIVNMNFNKNIKRYYDLANSYPDRSFFKLHILKNSINDSFNKYGIDMFFYSEIDGDKTLKKLIVEKFYSKHRINNIDKIKILSSSTHALDIICKKLLKPGDKIVVEGYTNPNALSIFKKYNIQIISISLEKNGINIEKFKSLLKQEKIKFLYTIPNFNNPTNIITTDTKKKELINLAKKYKFYIIEDDVLSDISFNKKLNTLKSFDFNNTNVFYLFSFSKIFLPGIRLSYVTIPNNINTLNIETSPSIFIQKFFYKFLKKIDFERYKNSLKIFYEKKYKFFKENLEQIEQIEILNNSEGGFYFWIKLPNWMDSKKLYEICLKHNLAIIPGNIFHHKYIFSNYIRVSYSSIEKEKILDAINILKKCIYNYSVLKK</sequence>
<dbReference type="SUPFAM" id="SSF53383">
    <property type="entry name" value="PLP-dependent transferases"/>
    <property type="match status" value="1"/>
</dbReference>
<dbReference type="InterPro" id="IPR015421">
    <property type="entry name" value="PyrdxlP-dep_Trfase_major"/>
</dbReference>
<dbReference type="InterPro" id="IPR051446">
    <property type="entry name" value="HTH_trans_reg/aminotransferase"/>
</dbReference>
<evidence type="ECO:0000313" key="8">
    <source>
        <dbReference type="Proteomes" id="UP000294678"/>
    </source>
</evidence>
<keyword evidence="8" id="KW-1185">Reference proteome</keyword>
<dbReference type="SMART" id="SM00345">
    <property type="entry name" value="HTH_GNTR"/>
    <property type="match status" value="1"/>
</dbReference>
<dbReference type="Gene3D" id="3.90.1150.10">
    <property type="entry name" value="Aspartate Aminotransferase, domain 1"/>
    <property type="match status" value="1"/>
</dbReference>
<dbReference type="Gene3D" id="3.40.640.10">
    <property type="entry name" value="Type I PLP-dependent aspartate aminotransferase-like (Major domain)"/>
    <property type="match status" value="1"/>
</dbReference>
<dbReference type="InterPro" id="IPR036390">
    <property type="entry name" value="WH_DNA-bd_sf"/>
</dbReference>
<evidence type="ECO:0000256" key="2">
    <source>
        <dbReference type="ARBA" id="ARBA00022898"/>
    </source>
</evidence>
<feature type="domain" description="HTH gntR-type" evidence="6">
    <location>
        <begin position="11"/>
        <end position="79"/>
    </location>
</feature>
<keyword evidence="3" id="KW-0805">Transcription regulation</keyword>
<dbReference type="InterPro" id="IPR000524">
    <property type="entry name" value="Tscrpt_reg_HTH_GntR"/>
</dbReference>
<keyword evidence="5" id="KW-0804">Transcription</keyword>
<dbReference type="CDD" id="cd00609">
    <property type="entry name" value="AAT_like"/>
    <property type="match status" value="1"/>
</dbReference>
<dbReference type="AlphaFoldDB" id="A0AA46DZ48"/>
<keyword evidence="4 7" id="KW-0238">DNA-binding</keyword>
<evidence type="ECO:0000313" key="7">
    <source>
        <dbReference type="EMBL" id="TDT70570.1"/>
    </source>
</evidence>
<organism evidence="7 8">
    <name type="scientific">Hypnocyclicus thermotrophus</name>
    <dbReference type="NCBI Taxonomy" id="1627895"/>
    <lineage>
        <taxon>Bacteria</taxon>
        <taxon>Fusobacteriati</taxon>
        <taxon>Fusobacteriota</taxon>
        <taxon>Fusobacteriia</taxon>
        <taxon>Fusobacteriales</taxon>
        <taxon>Fusobacteriaceae</taxon>
        <taxon>Hypnocyclicus</taxon>
    </lineage>
</organism>
<evidence type="ECO:0000256" key="5">
    <source>
        <dbReference type="ARBA" id="ARBA00023163"/>
    </source>
</evidence>
<dbReference type="InterPro" id="IPR036388">
    <property type="entry name" value="WH-like_DNA-bd_sf"/>
</dbReference>
<dbReference type="InterPro" id="IPR015422">
    <property type="entry name" value="PyrdxlP-dep_Trfase_small"/>
</dbReference>
<dbReference type="InterPro" id="IPR015424">
    <property type="entry name" value="PyrdxlP-dep_Trfase"/>
</dbReference>
<dbReference type="Proteomes" id="UP000294678">
    <property type="component" value="Unassembled WGS sequence"/>
</dbReference>
<dbReference type="PROSITE" id="PS50949">
    <property type="entry name" value="HTH_GNTR"/>
    <property type="match status" value="1"/>
</dbReference>
<accession>A0AA46DZ48</accession>
<dbReference type="PANTHER" id="PTHR46577">
    <property type="entry name" value="HTH-TYPE TRANSCRIPTIONAL REGULATORY PROTEIN GABR"/>
    <property type="match status" value="1"/>
</dbReference>
<comment type="caution">
    <text evidence="7">The sequence shown here is derived from an EMBL/GenBank/DDBJ whole genome shotgun (WGS) entry which is preliminary data.</text>
</comment>
<name>A0AA46DZ48_9FUSO</name>